<name>A0A3D9L427_MARFU</name>
<feature type="domain" description="RagB/SusD" evidence="6">
    <location>
        <begin position="415"/>
        <end position="562"/>
    </location>
</feature>
<evidence type="ECO:0000256" key="1">
    <source>
        <dbReference type="ARBA" id="ARBA00004442"/>
    </source>
</evidence>
<evidence type="ECO:0000313" key="9">
    <source>
        <dbReference type="Proteomes" id="UP000256779"/>
    </source>
</evidence>
<feature type="domain" description="SusD-like N-terminal" evidence="7">
    <location>
        <begin position="19"/>
        <end position="206"/>
    </location>
</feature>
<evidence type="ECO:0000259" key="6">
    <source>
        <dbReference type="Pfam" id="PF07980"/>
    </source>
</evidence>
<dbReference type="InterPro" id="IPR033985">
    <property type="entry name" value="SusD-like_N"/>
</dbReference>
<evidence type="ECO:0000256" key="2">
    <source>
        <dbReference type="ARBA" id="ARBA00006275"/>
    </source>
</evidence>
<comment type="subcellular location">
    <subcellularLocation>
        <location evidence="1">Cell outer membrane</location>
    </subcellularLocation>
</comment>
<dbReference type="Proteomes" id="UP000256779">
    <property type="component" value="Unassembled WGS sequence"/>
</dbReference>
<comment type="caution">
    <text evidence="8">The sequence shown here is derived from an EMBL/GenBank/DDBJ whole genome shotgun (WGS) entry which is preliminary data.</text>
</comment>
<comment type="similarity">
    <text evidence="2">Belongs to the SusD family.</text>
</comment>
<sequence>MTKLYKLFIVTFLVLSSCEFLDEEPLGSPVSDEFYSSLNEVQLGVNAIYEVLTNGTFQNGYAYIGTGRGDNMVVVESQRFTPTADLFKLTANSLDPMVSGFWSQNYRGIFRANQVISKARYMRTFDSNNLQNNQENLRIMMGEAKFLRAFYYFNLVRTYGGVPIKPEELVLKGDEDNFIQPRSSVEEVYAYIEKDLREAAIALDRRQVGGNDVSILGKITEGAAWSMLLKVLVYQANPGDGSVKWQQAKAVGDHIVARTNAALSFREILNFDQLYEDPAELERIKQDLVFEHLTDEEFLDGSTAGMGDSNNSYDLNFQYAFLNRESADFSSEAIFEVNHVVLPDNTVNLSSPFHTGVGSSNILQPTKAFASNYISDPRARIMVMTSGTTLPDGTVVGNPPFPDKTACYKWHTLNNERAGVKNFTIMRYADVVLLYAEALNETGDQPGATEQLNRIRARARNIVNAGDPRVSSSTEPADYGLANYLDTRKRIWNERRIELCFEFDRFWDLVRTGQAQSAIAAYNGVVEAEYRKDFVKGVSEVLPIPQTEVDASGGVVLQNPGY</sequence>
<dbReference type="RefSeq" id="WP_115867689.1">
    <property type="nucleotide sequence ID" value="NZ_QREG01000006.1"/>
</dbReference>
<dbReference type="InterPro" id="IPR011990">
    <property type="entry name" value="TPR-like_helical_dom_sf"/>
</dbReference>
<accession>A0A3D9L427</accession>
<dbReference type="CDD" id="cd08977">
    <property type="entry name" value="SusD"/>
    <property type="match status" value="1"/>
</dbReference>
<dbReference type="Pfam" id="PF14322">
    <property type="entry name" value="SusD-like_3"/>
    <property type="match status" value="1"/>
</dbReference>
<evidence type="ECO:0000256" key="4">
    <source>
        <dbReference type="ARBA" id="ARBA00023136"/>
    </source>
</evidence>
<evidence type="ECO:0000259" key="7">
    <source>
        <dbReference type="Pfam" id="PF14322"/>
    </source>
</evidence>
<organism evidence="8 9">
    <name type="scientific">Marinoscillum furvescens DSM 4134</name>
    <dbReference type="NCBI Taxonomy" id="1122208"/>
    <lineage>
        <taxon>Bacteria</taxon>
        <taxon>Pseudomonadati</taxon>
        <taxon>Bacteroidota</taxon>
        <taxon>Cytophagia</taxon>
        <taxon>Cytophagales</taxon>
        <taxon>Reichenbachiellaceae</taxon>
        <taxon>Marinoscillum</taxon>
    </lineage>
</organism>
<dbReference type="AlphaFoldDB" id="A0A3D9L427"/>
<dbReference type="SUPFAM" id="SSF48452">
    <property type="entry name" value="TPR-like"/>
    <property type="match status" value="1"/>
</dbReference>
<gene>
    <name evidence="8" type="ORF">C7460_106107</name>
</gene>
<keyword evidence="3" id="KW-0732">Signal</keyword>
<dbReference type="Pfam" id="PF07980">
    <property type="entry name" value="SusD_RagB"/>
    <property type="match status" value="1"/>
</dbReference>
<dbReference type="OrthoDB" id="636214at2"/>
<keyword evidence="9" id="KW-1185">Reference proteome</keyword>
<dbReference type="InterPro" id="IPR012944">
    <property type="entry name" value="SusD_RagB_dom"/>
</dbReference>
<keyword evidence="5" id="KW-0998">Cell outer membrane</keyword>
<dbReference type="PROSITE" id="PS51257">
    <property type="entry name" value="PROKAR_LIPOPROTEIN"/>
    <property type="match status" value="1"/>
</dbReference>
<dbReference type="GO" id="GO:0009279">
    <property type="term" value="C:cell outer membrane"/>
    <property type="evidence" value="ECO:0007669"/>
    <property type="project" value="UniProtKB-SubCell"/>
</dbReference>
<dbReference type="Gene3D" id="1.25.40.390">
    <property type="match status" value="2"/>
</dbReference>
<evidence type="ECO:0000313" key="8">
    <source>
        <dbReference type="EMBL" id="REE00168.1"/>
    </source>
</evidence>
<keyword evidence="4" id="KW-0472">Membrane</keyword>
<reference evidence="8 9" key="1">
    <citation type="submission" date="2018-07" db="EMBL/GenBank/DDBJ databases">
        <title>Genomic Encyclopedia of Type Strains, Phase IV (KMG-IV): sequencing the most valuable type-strain genomes for metagenomic binning, comparative biology and taxonomic classification.</title>
        <authorList>
            <person name="Goeker M."/>
        </authorList>
    </citation>
    <scope>NUCLEOTIDE SEQUENCE [LARGE SCALE GENOMIC DNA]</scope>
    <source>
        <strain evidence="8 9">DSM 4134</strain>
    </source>
</reference>
<protein>
    <submittedName>
        <fullName evidence="8">Putative outer membrane starch-binding protein</fullName>
    </submittedName>
</protein>
<dbReference type="EMBL" id="QREG01000006">
    <property type="protein sequence ID" value="REE00168.1"/>
    <property type="molecule type" value="Genomic_DNA"/>
</dbReference>
<proteinExistence type="inferred from homology"/>
<evidence type="ECO:0000256" key="5">
    <source>
        <dbReference type="ARBA" id="ARBA00023237"/>
    </source>
</evidence>
<evidence type="ECO:0000256" key="3">
    <source>
        <dbReference type="ARBA" id="ARBA00022729"/>
    </source>
</evidence>